<dbReference type="InterPro" id="IPR050785">
    <property type="entry name" value="PAN2-PAN3_catalytic_subunit"/>
</dbReference>
<protein>
    <recommendedName>
        <fullName evidence="11">USP domain-containing protein</fullName>
    </recommendedName>
</protein>
<keyword evidence="7" id="KW-0378">Hydrolase</keyword>
<evidence type="ECO:0000256" key="2">
    <source>
        <dbReference type="ARBA" id="ARBA00022490"/>
    </source>
</evidence>
<keyword evidence="4" id="KW-0507">mRNA processing</keyword>
<sequence length="1281" mass="138437">MAGGNPPSWHELSHFLASPPPPPPPYLGALPRPPSSLSALSFDTSSDLLFTATSSGAVQSWYGPSLARYTAWKANVSLTSPLYHDNEEQRRLRVSWKKAQPLPPPQLSGPAPPGTVAGGNGIREVYNEGGNVFSISPFGLHCANRRGLARWTKDVAAMGHSSLSLSSISPSPVVSSSDVVVCGSSPSPSDQQVISLNRHVGAVVRKVAAGGPLLQVRRSQRYLLTSTPGGHIQLRDPRSLETEHKLHAHPGGVIDMKAHGSLVWSVGWTMRLGHPVPEPLIKVHDLRNLRALVPVPFAAPGGPALLDIHPRISSTVVVAAPQGSWQVVDMNNPGEAAFFQLNTNSMITSLSFSPSAEYIAFGESDGSVRLWASAEAMSALNHPESAANAPRFNPFATEPPEVADPPERLPRIDWTADTPLSTIGMPYYEDTLSSVFPFDRYVAESSPLFNPMPKVDPTMFHSVRQIDGLHFAPLPRQLRGKRNVVKVTGRGLPSAPGRGGARSGAGAGSAGGSSKTLFRSEKEKERIKKTRAAALSGEDVGGESTSDDGGDEEDDGGSLNGDAGAGPPGYWRKKNILYSKFGVEDFDFDVYNRTKHSGLETHIPNCYLNSLLQCFFHLDPLRKLAEIHTMSGGSGRCEREDCLLCEAGFLFKMLEDAAGANCQATNFLRSFAKSHRAVSLALIDDEGRPKADAAYANLVQHANRFLLDTLASSWAEMAVRAWAHEAQIGAPRKEMLENVFAPTIKVKNRCFICHHEVVRDYKGLVVDLIYPRKSLSNEPTAPSDFASVLAASLTRESSAKGSCRGCGNHAASIQTRRTLPPTSHLPPVLSINANILTAEQMGIWVDKPPPPTSAAAAAAAAASPSSSSRRGASHPGRSSRSRYLPSRISIVSGGRDGEKAVVRDLADGERATEGAAIYRLKSMTMQVQAPKDPAHLVSVVRKGDNGESEWFLFNDFLVRPVPESEALGFPASMWKIPAVVYFERIDHQPVDIGSIPWQVDKEILTQDLCITERRDPELVRHSPLTPDCLPSAGDLVAIDAEFIALNPEELEISSNGTRSLVRPSTMSLARVSVLHGQGDAEGQTFIDDHIATTAKVFDYLTQFSGIVDGDLDPARSKHTVVPQKLAYKKLRLLVDMGCIFIGHGLKKDFRIINIHVPPRQVIDTVDLFSSTSQARKLSLRFLSWFLLKEAIQADRTGEEEALVSGHDSIEDARAALHLFRIYETFKMSGRLEDVMEDLYEEGKRLNWRPPANAGQQQQQQGASAAVAAAAGAAASAVGAPS</sequence>
<gene>
    <name evidence="12" type="ORF">BDZ90DRAFT_275653</name>
</gene>
<keyword evidence="8" id="KW-0269">Exonuclease</keyword>
<dbReference type="Pfam" id="PF13423">
    <property type="entry name" value="UCH_1"/>
    <property type="match status" value="1"/>
</dbReference>
<keyword evidence="5" id="KW-0540">Nuclease</keyword>
<dbReference type="InterPro" id="IPR036397">
    <property type="entry name" value="RNaseH_sf"/>
</dbReference>
<feature type="region of interest" description="Disordered" evidence="10">
    <location>
        <begin position="846"/>
        <end position="887"/>
    </location>
</feature>
<dbReference type="Gene3D" id="3.30.420.10">
    <property type="entry name" value="Ribonuclease H-like superfamily/Ribonuclease H"/>
    <property type="match status" value="1"/>
</dbReference>
<dbReference type="InterPro" id="IPR028881">
    <property type="entry name" value="PAN2_UCH_dom"/>
</dbReference>
<dbReference type="STRING" id="1569628.A0A316UKH8"/>
<feature type="compositionally biased region" description="Gly residues" evidence="10">
    <location>
        <begin position="497"/>
        <end position="511"/>
    </location>
</feature>
<dbReference type="GO" id="GO:0046872">
    <property type="term" value="F:metal ion binding"/>
    <property type="evidence" value="ECO:0007669"/>
    <property type="project" value="UniProtKB-KW"/>
</dbReference>
<comment type="subcellular location">
    <subcellularLocation>
        <location evidence="1">Cytoplasm</location>
    </subcellularLocation>
</comment>
<reference evidence="12 13" key="1">
    <citation type="journal article" date="2018" name="Mol. Biol. Evol.">
        <title>Broad Genomic Sampling Reveals a Smut Pathogenic Ancestry of the Fungal Clade Ustilaginomycotina.</title>
        <authorList>
            <person name="Kijpornyongpan T."/>
            <person name="Mondo S.J."/>
            <person name="Barry K."/>
            <person name="Sandor L."/>
            <person name="Lee J."/>
            <person name="Lipzen A."/>
            <person name="Pangilinan J."/>
            <person name="LaButti K."/>
            <person name="Hainaut M."/>
            <person name="Henrissat B."/>
            <person name="Grigoriev I.V."/>
            <person name="Spatafora J.W."/>
            <person name="Aime M.C."/>
        </authorList>
    </citation>
    <scope>NUCLEOTIDE SEQUENCE [LARGE SCALE GENOMIC DNA]</scope>
    <source>
        <strain evidence="12 13">MCA 5214</strain>
    </source>
</reference>
<feature type="region of interest" description="Disordered" evidence="10">
    <location>
        <begin position="486"/>
        <end position="566"/>
    </location>
</feature>
<dbReference type="GO" id="GO:0003676">
    <property type="term" value="F:nucleic acid binding"/>
    <property type="evidence" value="ECO:0007669"/>
    <property type="project" value="InterPro"/>
</dbReference>
<dbReference type="SUPFAM" id="SSF54001">
    <property type="entry name" value="Cysteine proteinases"/>
    <property type="match status" value="1"/>
</dbReference>
<dbReference type="InterPro" id="IPR028889">
    <property type="entry name" value="USP"/>
</dbReference>
<dbReference type="GO" id="GO:0004535">
    <property type="term" value="F:poly(A)-specific ribonuclease activity"/>
    <property type="evidence" value="ECO:0007669"/>
    <property type="project" value="TreeGrafter"/>
</dbReference>
<organism evidence="12 13">
    <name type="scientific">Jaminaea rosea</name>
    <dbReference type="NCBI Taxonomy" id="1569628"/>
    <lineage>
        <taxon>Eukaryota</taxon>
        <taxon>Fungi</taxon>
        <taxon>Dikarya</taxon>
        <taxon>Basidiomycota</taxon>
        <taxon>Ustilaginomycotina</taxon>
        <taxon>Exobasidiomycetes</taxon>
        <taxon>Microstromatales</taxon>
        <taxon>Microstromatales incertae sedis</taxon>
        <taxon>Jaminaea</taxon>
    </lineage>
</organism>
<dbReference type="PANTHER" id="PTHR15728">
    <property type="entry name" value="DEADENYLATION COMPLEX CATALYTIC SUBUNIT PAN2"/>
    <property type="match status" value="1"/>
</dbReference>
<evidence type="ECO:0000256" key="5">
    <source>
        <dbReference type="ARBA" id="ARBA00022722"/>
    </source>
</evidence>
<dbReference type="EMBL" id="KZ819674">
    <property type="protein sequence ID" value="PWN25757.1"/>
    <property type="molecule type" value="Genomic_DNA"/>
</dbReference>
<feature type="region of interest" description="Disordered" evidence="10">
    <location>
        <begin position="1"/>
        <end position="30"/>
    </location>
</feature>
<dbReference type="RefSeq" id="XP_025360369.1">
    <property type="nucleotide sequence ID" value="XM_025508888.1"/>
</dbReference>
<feature type="domain" description="USP" evidence="11">
    <location>
        <begin position="597"/>
        <end position="985"/>
    </location>
</feature>
<evidence type="ECO:0000256" key="7">
    <source>
        <dbReference type="ARBA" id="ARBA00022801"/>
    </source>
</evidence>
<dbReference type="PROSITE" id="PS50235">
    <property type="entry name" value="USP_3"/>
    <property type="match status" value="1"/>
</dbReference>
<dbReference type="SMART" id="SM00479">
    <property type="entry name" value="EXOIII"/>
    <property type="match status" value="1"/>
</dbReference>
<keyword evidence="6" id="KW-0479">Metal-binding</keyword>
<keyword evidence="2" id="KW-0963">Cytoplasm</keyword>
<evidence type="ECO:0000313" key="13">
    <source>
        <dbReference type="Proteomes" id="UP000245884"/>
    </source>
</evidence>
<dbReference type="SUPFAM" id="SSF53098">
    <property type="entry name" value="Ribonuclease H-like"/>
    <property type="match status" value="1"/>
</dbReference>
<dbReference type="Pfam" id="PF20770">
    <property type="entry name" value="PAN2_N"/>
    <property type="match status" value="1"/>
</dbReference>
<proteinExistence type="predicted"/>
<dbReference type="InterPro" id="IPR048841">
    <property type="entry name" value="PAN2_N"/>
</dbReference>
<accession>A0A316UKH8</accession>
<keyword evidence="3 9" id="KW-0853">WD repeat</keyword>
<evidence type="ECO:0000256" key="10">
    <source>
        <dbReference type="SAM" id="MobiDB-lite"/>
    </source>
</evidence>
<evidence type="ECO:0000313" key="12">
    <source>
        <dbReference type="EMBL" id="PWN25757.1"/>
    </source>
</evidence>
<keyword evidence="13" id="KW-1185">Reference proteome</keyword>
<feature type="compositionally biased region" description="Low complexity" evidence="10">
    <location>
        <begin position="853"/>
        <end position="882"/>
    </location>
</feature>
<feature type="compositionally biased region" description="Pro residues" evidence="10">
    <location>
        <begin position="18"/>
        <end position="30"/>
    </location>
</feature>
<dbReference type="GO" id="GO:0000932">
    <property type="term" value="C:P-body"/>
    <property type="evidence" value="ECO:0007669"/>
    <property type="project" value="TreeGrafter"/>
</dbReference>
<dbReference type="GO" id="GO:0031251">
    <property type="term" value="C:PAN complex"/>
    <property type="evidence" value="ECO:0007669"/>
    <property type="project" value="TreeGrafter"/>
</dbReference>
<evidence type="ECO:0000256" key="8">
    <source>
        <dbReference type="ARBA" id="ARBA00022839"/>
    </source>
</evidence>
<evidence type="ECO:0000259" key="11">
    <source>
        <dbReference type="PROSITE" id="PS50235"/>
    </source>
</evidence>
<dbReference type="PROSITE" id="PS50294">
    <property type="entry name" value="WD_REPEATS_REGION"/>
    <property type="match status" value="1"/>
</dbReference>
<evidence type="ECO:0000256" key="1">
    <source>
        <dbReference type="ARBA" id="ARBA00004496"/>
    </source>
</evidence>
<dbReference type="PANTHER" id="PTHR15728:SF0">
    <property type="entry name" value="PAN2-PAN3 DEADENYLATION COMPLEX CATALYTIC SUBUNIT PAN2"/>
    <property type="match status" value="1"/>
</dbReference>
<dbReference type="Gene3D" id="2.130.10.10">
    <property type="entry name" value="YVTN repeat-like/Quinoprotein amine dehydrogenase"/>
    <property type="match status" value="1"/>
</dbReference>
<dbReference type="SUPFAM" id="SSF50978">
    <property type="entry name" value="WD40 repeat-like"/>
    <property type="match status" value="1"/>
</dbReference>
<dbReference type="Proteomes" id="UP000245884">
    <property type="component" value="Unassembled WGS sequence"/>
</dbReference>
<dbReference type="InterPro" id="IPR015943">
    <property type="entry name" value="WD40/YVTN_repeat-like_dom_sf"/>
</dbReference>
<evidence type="ECO:0000256" key="6">
    <source>
        <dbReference type="ARBA" id="ARBA00022723"/>
    </source>
</evidence>
<dbReference type="GO" id="GO:0006397">
    <property type="term" value="P:mRNA processing"/>
    <property type="evidence" value="ECO:0007669"/>
    <property type="project" value="UniProtKB-KW"/>
</dbReference>
<dbReference type="InterPro" id="IPR038765">
    <property type="entry name" value="Papain-like_cys_pep_sf"/>
</dbReference>
<dbReference type="SMART" id="SM00320">
    <property type="entry name" value="WD40"/>
    <property type="match status" value="2"/>
</dbReference>
<dbReference type="GO" id="GO:0000289">
    <property type="term" value="P:nuclear-transcribed mRNA poly(A) tail shortening"/>
    <property type="evidence" value="ECO:0007669"/>
    <property type="project" value="TreeGrafter"/>
</dbReference>
<dbReference type="GeneID" id="37030711"/>
<dbReference type="InterPro" id="IPR001680">
    <property type="entry name" value="WD40_rpt"/>
</dbReference>
<dbReference type="InterPro" id="IPR036322">
    <property type="entry name" value="WD40_repeat_dom_sf"/>
</dbReference>
<dbReference type="OrthoDB" id="16516at2759"/>
<evidence type="ECO:0000256" key="4">
    <source>
        <dbReference type="ARBA" id="ARBA00022664"/>
    </source>
</evidence>
<dbReference type="Pfam" id="PF00929">
    <property type="entry name" value="RNase_T"/>
    <property type="match status" value="1"/>
</dbReference>
<evidence type="ECO:0000256" key="9">
    <source>
        <dbReference type="PROSITE-ProRule" id="PRU00221"/>
    </source>
</evidence>
<feature type="repeat" description="WD" evidence="9">
    <location>
        <begin position="347"/>
        <end position="371"/>
    </location>
</feature>
<dbReference type="InterPro" id="IPR012337">
    <property type="entry name" value="RNaseH-like_sf"/>
</dbReference>
<feature type="compositionally biased region" description="Acidic residues" evidence="10">
    <location>
        <begin position="545"/>
        <end position="556"/>
    </location>
</feature>
<dbReference type="PROSITE" id="PS50082">
    <property type="entry name" value="WD_REPEATS_2"/>
    <property type="match status" value="1"/>
</dbReference>
<evidence type="ECO:0000256" key="3">
    <source>
        <dbReference type="ARBA" id="ARBA00022574"/>
    </source>
</evidence>
<name>A0A316UKH8_9BASI</name>
<dbReference type="InterPro" id="IPR013520">
    <property type="entry name" value="Ribonucl_H"/>
</dbReference>
<dbReference type="Gene3D" id="3.90.70.10">
    <property type="entry name" value="Cysteine proteinases"/>
    <property type="match status" value="1"/>
</dbReference>
<dbReference type="FunFam" id="3.30.420.10:FF:000028">
    <property type="entry name" value="PAN2-PAN3 deadenylation complex catalytic subunit PAN2"/>
    <property type="match status" value="1"/>
</dbReference>
<dbReference type="CDD" id="cd06143">
    <property type="entry name" value="PAN2_exo"/>
    <property type="match status" value="1"/>
</dbReference>